<dbReference type="AlphaFoldDB" id="A0A7J8WMT9"/>
<evidence type="ECO:0000313" key="2">
    <source>
        <dbReference type="Proteomes" id="UP000593577"/>
    </source>
</evidence>
<comment type="caution">
    <text evidence="1">The sequence shown here is derived from an EMBL/GenBank/DDBJ whole genome shotgun (WGS) entry which is preliminary data.</text>
</comment>
<reference evidence="1 2" key="1">
    <citation type="journal article" date="2019" name="Genome Biol. Evol.">
        <title>Insights into the evolution of the New World diploid cottons (Gossypium, subgenus Houzingenia) based on genome sequencing.</title>
        <authorList>
            <person name="Grover C.E."/>
            <person name="Arick M.A. 2nd"/>
            <person name="Thrash A."/>
            <person name="Conover J.L."/>
            <person name="Sanders W.S."/>
            <person name="Peterson D.G."/>
            <person name="Frelichowski J.E."/>
            <person name="Scheffler J.A."/>
            <person name="Scheffler B.E."/>
            <person name="Wendel J.F."/>
        </authorList>
    </citation>
    <scope>NUCLEOTIDE SEQUENCE [LARGE SCALE GENOMIC DNA]</scope>
    <source>
        <strain evidence="1">185</strain>
        <tissue evidence="1">Leaf</tissue>
    </source>
</reference>
<keyword evidence="2" id="KW-1185">Reference proteome</keyword>
<accession>A0A7J8WMT9</accession>
<evidence type="ECO:0008006" key="3">
    <source>
        <dbReference type="Google" id="ProtNLM"/>
    </source>
</evidence>
<evidence type="ECO:0000313" key="1">
    <source>
        <dbReference type="EMBL" id="MBA0676212.1"/>
    </source>
</evidence>
<organism evidence="1 2">
    <name type="scientific">Gossypium aridum</name>
    <name type="common">American cotton</name>
    <name type="synonym">Erioxylum aridum</name>
    <dbReference type="NCBI Taxonomy" id="34290"/>
    <lineage>
        <taxon>Eukaryota</taxon>
        <taxon>Viridiplantae</taxon>
        <taxon>Streptophyta</taxon>
        <taxon>Embryophyta</taxon>
        <taxon>Tracheophyta</taxon>
        <taxon>Spermatophyta</taxon>
        <taxon>Magnoliopsida</taxon>
        <taxon>eudicotyledons</taxon>
        <taxon>Gunneridae</taxon>
        <taxon>Pentapetalae</taxon>
        <taxon>rosids</taxon>
        <taxon>malvids</taxon>
        <taxon>Malvales</taxon>
        <taxon>Malvaceae</taxon>
        <taxon>Malvoideae</taxon>
        <taxon>Gossypium</taxon>
    </lineage>
</organism>
<feature type="non-terminal residue" evidence="1">
    <location>
        <position position="61"/>
    </location>
</feature>
<name>A0A7J8WMT9_GOSAI</name>
<sequence length="61" mass="7141">MEAIQVIQGLVFNDLDLTLVRRINQLLSSKEHWIILLIPREDNGEADEITKLVREKRESLQ</sequence>
<gene>
    <name evidence="1" type="ORF">Goari_017711</name>
</gene>
<proteinExistence type="predicted"/>
<dbReference type="EMBL" id="JABFAA010000002">
    <property type="protein sequence ID" value="MBA0676212.1"/>
    <property type="molecule type" value="Genomic_DNA"/>
</dbReference>
<protein>
    <recommendedName>
        <fullName evidence="3">RNase H type-1 domain-containing protein</fullName>
    </recommendedName>
</protein>
<dbReference type="Proteomes" id="UP000593577">
    <property type="component" value="Unassembled WGS sequence"/>
</dbReference>